<keyword evidence="3" id="KW-1185">Reference proteome</keyword>
<gene>
    <name evidence="2" type="ORF">F5891DRAFT_1199124</name>
</gene>
<evidence type="ECO:0000313" key="2">
    <source>
        <dbReference type="EMBL" id="KAG1888894.1"/>
    </source>
</evidence>
<dbReference type="EMBL" id="JABBWK010000176">
    <property type="protein sequence ID" value="KAG1888894.1"/>
    <property type="molecule type" value="Genomic_DNA"/>
</dbReference>
<sequence length="230" mass="25731">MPPQFFFRMGGYGIKLSSLVLLPATISGDALTMNKYTAEELNHLVMQEDEPASSDSQSLGHMLSHIFQPFSIPLPDLSTLRIPLKNILHHNELKAEPKLLANPTATRTWTVAHTYKALPGSEVKRKLDLLLSDEIMANWGNIRVSAELTHSSYQPVLRLVKAADGHAYLMLSEQPWRCFVLVLSLTNKYQELRVLFYDHAGGVVSPAFNIYQKPSIVAHIIAALHFSSLE</sequence>
<dbReference type="RefSeq" id="XP_041217213.1">
    <property type="nucleotide sequence ID" value="XM_041368711.1"/>
</dbReference>
<dbReference type="Pfam" id="PF17667">
    <property type="entry name" value="Pkinase_fungal"/>
    <property type="match status" value="1"/>
</dbReference>
<dbReference type="Proteomes" id="UP001195769">
    <property type="component" value="Unassembled WGS sequence"/>
</dbReference>
<organism evidence="2 3">
    <name type="scientific">Suillus fuscotomentosus</name>
    <dbReference type="NCBI Taxonomy" id="1912939"/>
    <lineage>
        <taxon>Eukaryota</taxon>
        <taxon>Fungi</taxon>
        <taxon>Dikarya</taxon>
        <taxon>Basidiomycota</taxon>
        <taxon>Agaricomycotina</taxon>
        <taxon>Agaricomycetes</taxon>
        <taxon>Agaricomycetidae</taxon>
        <taxon>Boletales</taxon>
        <taxon>Suillineae</taxon>
        <taxon>Suillaceae</taxon>
        <taxon>Suillus</taxon>
    </lineage>
</organism>
<dbReference type="AlphaFoldDB" id="A0AAD4DPT5"/>
<name>A0AAD4DPT5_9AGAM</name>
<dbReference type="InterPro" id="IPR040976">
    <property type="entry name" value="Pkinase_fungal"/>
</dbReference>
<proteinExistence type="predicted"/>
<evidence type="ECO:0000259" key="1">
    <source>
        <dbReference type="Pfam" id="PF17667"/>
    </source>
</evidence>
<evidence type="ECO:0000313" key="3">
    <source>
        <dbReference type="Proteomes" id="UP001195769"/>
    </source>
</evidence>
<protein>
    <recommendedName>
        <fullName evidence="1">Fungal-type protein kinase domain-containing protein</fullName>
    </recommendedName>
</protein>
<dbReference type="GeneID" id="64663009"/>
<reference evidence="2" key="1">
    <citation type="journal article" date="2020" name="New Phytol.">
        <title>Comparative genomics reveals dynamic genome evolution in host specialist ectomycorrhizal fungi.</title>
        <authorList>
            <person name="Lofgren L.A."/>
            <person name="Nguyen N.H."/>
            <person name="Vilgalys R."/>
            <person name="Ruytinx J."/>
            <person name="Liao H.L."/>
            <person name="Branco S."/>
            <person name="Kuo A."/>
            <person name="LaButti K."/>
            <person name="Lipzen A."/>
            <person name="Andreopoulos W."/>
            <person name="Pangilinan J."/>
            <person name="Riley R."/>
            <person name="Hundley H."/>
            <person name="Na H."/>
            <person name="Barry K."/>
            <person name="Grigoriev I.V."/>
            <person name="Stajich J.E."/>
            <person name="Kennedy P.G."/>
        </authorList>
    </citation>
    <scope>NUCLEOTIDE SEQUENCE</scope>
    <source>
        <strain evidence="2">FC203</strain>
    </source>
</reference>
<comment type="caution">
    <text evidence="2">The sequence shown here is derived from an EMBL/GenBank/DDBJ whole genome shotgun (WGS) entry which is preliminary data.</text>
</comment>
<feature type="domain" description="Fungal-type protein kinase" evidence="1">
    <location>
        <begin position="136"/>
        <end position="227"/>
    </location>
</feature>
<accession>A0AAD4DPT5</accession>